<dbReference type="GO" id="GO:0006364">
    <property type="term" value="P:rRNA processing"/>
    <property type="evidence" value="ECO:0007669"/>
    <property type="project" value="UniProtKB-KW"/>
</dbReference>
<evidence type="ECO:0000256" key="3">
    <source>
        <dbReference type="ARBA" id="ARBA00022552"/>
    </source>
</evidence>
<feature type="region of interest" description="Disordered" evidence="8">
    <location>
        <begin position="163"/>
        <end position="309"/>
    </location>
</feature>
<comment type="similarity">
    <text evidence="6">Belongs to the UTP23/FCF1 family. UTP23 subfamily.</text>
</comment>
<dbReference type="STRING" id="1149755.A0A2J6RND9"/>
<dbReference type="SUPFAM" id="SSF88723">
    <property type="entry name" value="PIN domain-like"/>
    <property type="match status" value="1"/>
</dbReference>
<dbReference type="InterPro" id="IPR006984">
    <property type="entry name" value="Fcf1/UTP23"/>
</dbReference>
<dbReference type="FunFam" id="3.40.50.1010:FF:000006">
    <property type="entry name" value="rRNA-processing protein UTP23 homolog"/>
    <property type="match status" value="1"/>
</dbReference>
<proteinExistence type="inferred from homology"/>
<evidence type="ECO:0000313" key="11">
    <source>
        <dbReference type="Proteomes" id="UP000235786"/>
    </source>
</evidence>
<dbReference type="OrthoDB" id="25675at2759"/>
<feature type="compositionally biased region" description="Basic and acidic residues" evidence="8">
    <location>
        <begin position="239"/>
        <end position="268"/>
    </location>
</feature>
<evidence type="ECO:0000256" key="7">
    <source>
        <dbReference type="ARBA" id="ARBA00076388"/>
    </source>
</evidence>
<feature type="compositionally biased region" description="Basic and acidic residues" evidence="8">
    <location>
        <begin position="166"/>
        <end position="175"/>
    </location>
</feature>
<comment type="subcellular location">
    <subcellularLocation>
        <location evidence="1">Nucleus</location>
        <location evidence="1">Nucleolus</location>
    </subcellularLocation>
</comment>
<evidence type="ECO:0000256" key="8">
    <source>
        <dbReference type="SAM" id="MobiDB-lite"/>
    </source>
</evidence>
<organism evidence="10 11">
    <name type="scientific">Hyaloscypha variabilis (strain UAMH 11265 / GT02V1 / F)</name>
    <name type="common">Meliniomyces variabilis</name>
    <dbReference type="NCBI Taxonomy" id="1149755"/>
    <lineage>
        <taxon>Eukaryota</taxon>
        <taxon>Fungi</taxon>
        <taxon>Dikarya</taxon>
        <taxon>Ascomycota</taxon>
        <taxon>Pezizomycotina</taxon>
        <taxon>Leotiomycetes</taxon>
        <taxon>Helotiales</taxon>
        <taxon>Hyaloscyphaceae</taxon>
        <taxon>Hyaloscypha</taxon>
        <taxon>Hyaloscypha variabilis</taxon>
    </lineage>
</organism>
<evidence type="ECO:0000256" key="2">
    <source>
        <dbReference type="ARBA" id="ARBA00022517"/>
    </source>
</evidence>
<dbReference type="Proteomes" id="UP000235786">
    <property type="component" value="Unassembled WGS sequence"/>
</dbReference>
<feature type="compositionally biased region" description="Basic residues" evidence="8">
    <location>
        <begin position="282"/>
        <end position="291"/>
    </location>
</feature>
<dbReference type="Pfam" id="PF04900">
    <property type="entry name" value="Fcf1"/>
    <property type="match status" value="1"/>
</dbReference>
<dbReference type="CDD" id="cd09865">
    <property type="entry name" value="PIN_ScUtp23p-like"/>
    <property type="match status" value="1"/>
</dbReference>
<feature type="domain" description="UTP23 sensor motif region" evidence="9">
    <location>
        <begin position="210"/>
        <end position="229"/>
    </location>
</feature>
<dbReference type="InterPro" id="IPR029060">
    <property type="entry name" value="PIN-like_dom_sf"/>
</dbReference>
<evidence type="ECO:0000256" key="4">
    <source>
        <dbReference type="ARBA" id="ARBA00023242"/>
    </source>
</evidence>
<reference evidence="10 11" key="1">
    <citation type="submission" date="2016-04" db="EMBL/GenBank/DDBJ databases">
        <title>A degradative enzymes factory behind the ericoid mycorrhizal symbiosis.</title>
        <authorList>
            <consortium name="DOE Joint Genome Institute"/>
            <person name="Martino E."/>
            <person name="Morin E."/>
            <person name="Grelet G."/>
            <person name="Kuo A."/>
            <person name="Kohler A."/>
            <person name="Daghino S."/>
            <person name="Barry K."/>
            <person name="Choi C."/>
            <person name="Cichocki N."/>
            <person name="Clum A."/>
            <person name="Copeland A."/>
            <person name="Hainaut M."/>
            <person name="Haridas S."/>
            <person name="Labutti K."/>
            <person name="Lindquist E."/>
            <person name="Lipzen A."/>
            <person name="Khouja H.-R."/>
            <person name="Murat C."/>
            <person name="Ohm R."/>
            <person name="Olson A."/>
            <person name="Spatafora J."/>
            <person name="Veneault-Fourrey C."/>
            <person name="Henrissat B."/>
            <person name="Grigoriev I."/>
            <person name="Martin F."/>
            <person name="Perotto S."/>
        </authorList>
    </citation>
    <scope>NUCLEOTIDE SEQUENCE [LARGE SCALE GENOMIC DNA]</scope>
    <source>
        <strain evidence="10 11">F</strain>
    </source>
</reference>
<comment type="function">
    <text evidence="5">Involved in rRNA-processing and ribosome biogenesis.</text>
</comment>
<dbReference type="GO" id="GO:0032040">
    <property type="term" value="C:small-subunit processome"/>
    <property type="evidence" value="ECO:0007669"/>
    <property type="project" value="InterPro"/>
</dbReference>
<name>A0A2J6RND9_HYAVF</name>
<dbReference type="AlphaFoldDB" id="A0A2J6RND9"/>
<keyword evidence="3" id="KW-0698">rRNA processing</keyword>
<dbReference type="InterPro" id="IPR057776">
    <property type="entry name" value="UTP23_sensor"/>
</dbReference>
<dbReference type="Pfam" id="PF24779">
    <property type="entry name" value="UTP23_sensor"/>
    <property type="match status" value="1"/>
</dbReference>
<sequence length="309" mass="34759">MRGKRSKQYRKLMQQYGLNFGFREPYQVLLDANMIKDADRFKMDLIGGLERTLHGQVKPMITQCSMRHLYAAAKEPGVSFLIDKAKTYERRRCDHRPEDYPEPLSTKDCLASVVDPKGSKTNKHRYVVASQELEVRKFMRGVLGVPLVYINRSIMIMEPMAGATAENREREERGKFRAGLKRGSGSLKRKREESEEKEDVGVQEVRPKKKKGIKGPKGPNPLAVKKSKKKPEGSATTRVKAEGEAMKEGTDVKGELKPEVKKESERGESSLGQADESELSSIKRKRKRKHKPVDGGGPSAVSEMADEDG</sequence>
<accession>A0A2J6RND9</accession>
<keyword evidence="4" id="KW-0539">Nucleus</keyword>
<gene>
    <name evidence="10" type="ORF">L207DRAFT_566859</name>
</gene>
<dbReference type="Gene3D" id="3.40.50.1010">
    <property type="entry name" value="5'-nuclease"/>
    <property type="match status" value="1"/>
</dbReference>
<protein>
    <recommendedName>
        <fullName evidence="7">U three protein 23</fullName>
    </recommendedName>
</protein>
<keyword evidence="11" id="KW-1185">Reference proteome</keyword>
<evidence type="ECO:0000313" key="10">
    <source>
        <dbReference type="EMBL" id="PMD40003.1"/>
    </source>
</evidence>
<evidence type="ECO:0000256" key="1">
    <source>
        <dbReference type="ARBA" id="ARBA00004604"/>
    </source>
</evidence>
<evidence type="ECO:0000256" key="5">
    <source>
        <dbReference type="ARBA" id="ARBA00037300"/>
    </source>
</evidence>
<keyword evidence="2" id="KW-0690">Ribosome biogenesis</keyword>
<evidence type="ECO:0000259" key="9">
    <source>
        <dbReference type="Pfam" id="PF24779"/>
    </source>
</evidence>
<dbReference type="EMBL" id="KZ613946">
    <property type="protein sequence ID" value="PMD40003.1"/>
    <property type="molecule type" value="Genomic_DNA"/>
</dbReference>
<evidence type="ECO:0000256" key="6">
    <source>
        <dbReference type="ARBA" id="ARBA00038503"/>
    </source>
</evidence>
<dbReference type="PANTHER" id="PTHR12416">
    <property type="entry name" value="RRNA-PROCESSING PROTEIN UTP23 HOMOLOG"/>
    <property type="match status" value="1"/>
</dbReference>